<keyword evidence="8 15" id="KW-0675">Receptor</keyword>
<comment type="similarity">
    <text evidence="10 11">Belongs to the TonB-dependent receptor family.</text>
</comment>
<evidence type="ECO:0000259" key="13">
    <source>
        <dbReference type="Pfam" id="PF00593"/>
    </source>
</evidence>
<evidence type="ECO:0000256" key="7">
    <source>
        <dbReference type="ARBA" id="ARBA00023136"/>
    </source>
</evidence>
<dbReference type="GO" id="GO:0044718">
    <property type="term" value="P:siderophore transmembrane transport"/>
    <property type="evidence" value="ECO:0007669"/>
    <property type="project" value="TreeGrafter"/>
</dbReference>
<evidence type="ECO:0000256" key="10">
    <source>
        <dbReference type="PROSITE-ProRule" id="PRU01360"/>
    </source>
</evidence>
<protein>
    <submittedName>
        <fullName evidence="15">TonB-dependent receptor</fullName>
    </submittedName>
</protein>
<evidence type="ECO:0000256" key="3">
    <source>
        <dbReference type="ARBA" id="ARBA00022452"/>
    </source>
</evidence>
<keyword evidence="4 10" id="KW-0812">Transmembrane</keyword>
<proteinExistence type="inferred from homology"/>
<dbReference type="InterPro" id="IPR037066">
    <property type="entry name" value="Plug_dom_sf"/>
</dbReference>
<dbReference type="Pfam" id="PF00593">
    <property type="entry name" value="TonB_dep_Rec_b-barrel"/>
    <property type="match status" value="1"/>
</dbReference>
<dbReference type="GO" id="GO:0009279">
    <property type="term" value="C:cell outer membrane"/>
    <property type="evidence" value="ECO:0007669"/>
    <property type="project" value="UniProtKB-SubCell"/>
</dbReference>
<reference evidence="15" key="2">
    <citation type="submission" date="2021-04" db="EMBL/GenBank/DDBJ databases">
        <authorList>
            <person name="Gilroy R."/>
        </authorList>
    </citation>
    <scope>NUCLEOTIDE SEQUENCE</scope>
    <source>
        <strain evidence="15">1719</strain>
    </source>
</reference>
<evidence type="ECO:0000256" key="11">
    <source>
        <dbReference type="RuleBase" id="RU003357"/>
    </source>
</evidence>
<dbReference type="InterPro" id="IPR039426">
    <property type="entry name" value="TonB-dep_rcpt-like"/>
</dbReference>
<evidence type="ECO:0000259" key="14">
    <source>
        <dbReference type="Pfam" id="PF07715"/>
    </source>
</evidence>
<feature type="chain" id="PRO_5038780315" evidence="12">
    <location>
        <begin position="25"/>
        <end position="725"/>
    </location>
</feature>
<evidence type="ECO:0000256" key="8">
    <source>
        <dbReference type="ARBA" id="ARBA00023170"/>
    </source>
</evidence>
<keyword evidence="2 10" id="KW-0813">Transport</keyword>
<dbReference type="PROSITE" id="PS52016">
    <property type="entry name" value="TONB_DEPENDENT_REC_3"/>
    <property type="match status" value="1"/>
</dbReference>
<comment type="subcellular location">
    <subcellularLocation>
        <location evidence="1 10">Cell outer membrane</location>
        <topology evidence="1 10">Multi-pass membrane protein</topology>
    </subcellularLocation>
</comment>
<keyword evidence="9 10" id="KW-0998">Cell outer membrane</keyword>
<dbReference type="PANTHER" id="PTHR30069">
    <property type="entry name" value="TONB-DEPENDENT OUTER MEMBRANE RECEPTOR"/>
    <property type="match status" value="1"/>
</dbReference>
<keyword evidence="5 12" id="KW-0732">Signal</keyword>
<keyword evidence="7 10" id="KW-0472">Membrane</keyword>
<feature type="domain" description="TonB-dependent receptor plug" evidence="14">
    <location>
        <begin position="55"/>
        <end position="157"/>
    </location>
</feature>
<organism evidence="15 16">
    <name type="scientific">Candidatus Sphingobacterium stercoripullorum</name>
    <dbReference type="NCBI Taxonomy" id="2838759"/>
    <lineage>
        <taxon>Bacteria</taxon>
        <taxon>Pseudomonadati</taxon>
        <taxon>Bacteroidota</taxon>
        <taxon>Sphingobacteriia</taxon>
        <taxon>Sphingobacteriales</taxon>
        <taxon>Sphingobacteriaceae</taxon>
        <taxon>Sphingobacterium</taxon>
    </lineage>
</organism>
<evidence type="ECO:0000256" key="5">
    <source>
        <dbReference type="ARBA" id="ARBA00022729"/>
    </source>
</evidence>
<dbReference type="SUPFAM" id="SSF56935">
    <property type="entry name" value="Porins"/>
    <property type="match status" value="1"/>
</dbReference>
<evidence type="ECO:0000256" key="6">
    <source>
        <dbReference type="ARBA" id="ARBA00023077"/>
    </source>
</evidence>
<dbReference type="InterPro" id="IPR036942">
    <property type="entry name" value="Beta-barrel_TonB_sf"/>
</dbReference>
<dbReference type="GO" id="GO:0015344">
    <property type="term" value="F:siderophore uptake transmembrane transporter activity"/>
    <property type="evidence" value="ECO:0007669"/>
    <property type="project" value="TreeGrafter"/>
</dbReference>
<dbReference type="AlphaFoldDB" id="A0A9D1WAB3"/>
<evidence type="ECO:0000256" key="2">
    <source>
        <dbReference type="ARBA" id="ARBA00022448"/>
    </source>
</evidence>
<dbReference type="InterPro" id="IPR000531">
    <property type="entry name" value="Beta-barrel_TonB"/>
</dbReference>
<evidence type="ECO:0000256" key="4">
    <source>
        <dbReference type="ARBA" id="ARBA00022692"/>
    </source>
</evidence>
<feature type="signal peptide" evidence="12">
    <location>
        <begin position="1"/>
        <end position="24"/>
    </location>
</feature>
<name>A0A9D1WAB3_9SPHI</name>
<dbReference type="EMBL" id="DXEZ01000269">
    <property type="protein sequence ID" value="HIX55294.1"/>
    <property type="molecule type" value="Genomic_DNA"/>
</dbReference>
<gene>
    <name evidence="15" type="ORF">H9853_09720</name>
</gene>
<comment type="caution">
    <text evidence="15">The sequence shown here is derived from an EMBL/GenBank/DDBJ whole genome shotgun (WGS) entry which is preliminary data.</text>
</comment>
<dbReference type="Gene3D" id="2.40.170.20">
    <property type="entry name" value="TonB-dependent receptor, beta-barrel domain"/>
    <property type="match status" value="1"/>
</dbReference>
<evidence type="ECO:0000313" key="16">
    <source>
        <dbReference type="Proteomes" id="UP000824156"/>
    </source>
</evidence>
<feature type="domain" description="TonB-dependent receptor-like beta-barrel" evidence="13">
    <location>
        <begin position="182"/>
        <end position="691"/>
    </location>
</feature>
<dbReference type="Proteomes" id="UP000824156">
    <property type="component" value="Unassembled WGS sequence"/>
</dbReference>
<reference evidence="15" key="1">
    <citation type="journal article" date="2021" name="PeerJ">
        <title>Extensive microbial diversity within the chicken gut microbiome revealed by metagenomics and culture.</title>
        <authorList>
            <person name="Gilroy R."/>
            <person name="Ravi A."/>
            <person name="Getino M."/>
            <person name="Pursley I."/>
            <person name="Horton D.L."/>
            <person name="Alikhan N.F."/>
            <person name="Baker D."/>
            <person name="Gharbi K."/>
            <person name="Hall N."/>
            <person name="Watson M."/>
            <person name="Adriaenssens E.M."/>
            <person name="Foster-Nyarko E."/>
            <person name="Jarju S."/>
            <person name="Secka A."/>
            <person name="Antonio M."/>
            <person name="Oren A."/>
            <person name="Chaudhuri R.R."/>
            <person name="La Ragione R."/>
            <person name="Hildebrand F."/>
            <person name="Pallen M.J."/>
        </authorList>
    </citation>
    <scope>NUCLEOTIDE SEQUENCE</scope>
    <source>
        <strain evidence="15">1719</strain>
    </source>
</reference>
<evidence type="ECO:0000256" key="1">
    <source>
        <dbReference type="ARBA" id="ARBA00004571"/>
    </source>
</evidence>
<dbReference type="Pfam" id="PF07715">
    <property type="entry name" value="Plug"/>
    <property type="match status" value="1"/>
</dbReference>
<dbReference type="PANTHER" id="PTHR30069:SF29">
    <property type="entry name" value="HEMOGLOBIN AND HEMOGLOBIN-HAPTOGLOBIN-BINDING PROTEIN 1-RELATED"/>
    <property type="match status" value="1"/>
</dbReference>
<sequence>MPINSIKKKLILLPLLLATIQAFPWELQTDTLRGSTQVLDSIVIEKRFFIKRDLQTAQTAILLTRDFLEANKDHSLMQTLSRLPGINHSTIGNSQSKPIVRGLGANRVTVLQQGIKHEAQEWGEDHGLEIPQEGIQSIEIIKGAGAIAYGSDAMGGVINIKNNLNSGGFYKSKGYLTLFTSNNSDLYGVNLGLQKSQKKWSYKTTLGYKSQGDYRVPTSSINYQGYIFELHENRLRNTAAKELSIEVQNAYQNGEFTLNNYLSHHYNKGGLFANIHGLEVRNSTLDQDASSRDILYPHHQVNHTKWISSFQLLAAGNPIDLTLAYQNNYRQEHAEPVPHGYMPKPAGTLEKSFTKNTFTANLLTSYKVHRKVRSKFGVNTTHQINRIGGWGFLIPDYNRSILGVFTLNSYPLSPEILLEFGARYEATWNKSFAYKDWFESPEDENGDGQRAYIERAKKSSRFFQDFSPSIGARYSKQAFDAKVNLSKSFRVPLAHELAANGLNYHMYRYEKGNQDLSTETSYHLDGEFHFQWRALALTLSPFLSYSNNYIYLNPTPTYYQGLQVFQYTQNSVLRRGGELMLSYYISSSLELSSGLEYIYTRQQSGDKSGYPLPLTPPPSGLFAITFTRPLLWRMSNFRMHADYRIAASQNDILPPELATPGYSLVDLSCSSDFSIGKDKPLLTIALSAKNVLNKKYFNHTSFYRMIEIPEAGRNISLSLTVNLNN</sequence>
<dbReference type="Gene3D" id="2.170.130.10">
    <property type="entry name" value="TonB-dependent receptor, plug domain"/>
    <property type="match status" value="1"/>
</dbReference>
<evidence type="ECO:0000256" key="9">
    <source>
        <dbReference type="ARBA" id="ARBA00023237"/>
    </source>
</evidence>
<keyword evidence="3 10" id="KW-1134">Transmembrane beta strand</keyword>
<dbReference type="InterPro" id="IPR012910">
    <property type="entry name" value="Plug_dom"/>
</dbReference>
<keyword evidence="6 11" id="KW-0798">TonB box</keyword>
<evidence type="ECO:0000313" key="15">
    <source>
        <dbReference type="EMBL" id="HIX55294.1"/>
    </source>
</evidence>
<evidence type="ECO:0000256" key="12">
    <source>
        <dbReference type="SAM" id="SignalP"/>
    </source>
</evidence>
<accession>A0A9D1WAB3</accession>